<reference evidence="11" key="1">
    <citation type="submission" date="2018-05" db="EMBL/GenBank/DDBJ databases">
        <authorList>
            <person name="Lanie J.A."/>
            <person name="Ng W.-L."/>
            <person name="Kazmierczak K.M."/>
            <person name="Andrzejewski T.M."/>
            <person name="Davidsen T.M."/>
            <person name="Wayne K.J."/>
            <person name="Tettelin H."/>
            <person name="Glass J.I."/>
            <person name="Rusch D."/>
            <person name="Podicherti R."/>
            <person name="Tsui H.-C.T."/>
            <person name="Winkler M.E."/>
        </authorList>
    </citation>
    <scope>NUCLEOTIDE SEQUENCE</scope>
</reference>
<evidence type="ECO:0000256" key="8">
    <source>
        <dbReference type="ARBA" id="ARBA00023306"/>
    </source>
</evidence>
<dbReference type="InterPro" id="IPR011010">
    <property type="entry name" value="DNA_brk_join_enz"/>
</dbReference>
<organism evidence="11">
    <name type="scientific">marine metagenome</name>
    <dbReference type="NCBI Taxonomy" id="408172"/>
    <lineage>
        <taxon>unclassified sequences</taxon>
        <taxon>metagenomes</taxon>
        <taxon>ecological metagenomes</taxon>
    </lineage>
</organism>
<dbReference type="SUPFAM" id="SSF47823">
    <property type="entry name" value="lambda integrase-like, N-terminal domain"/>
    <property type="match status" value="1"/>
</dbReference>
<dbReference type="GO" id="GO:0006310">
    <property type="term" value="P:DNA recombination"/>
    <property type="evidence" value="ECO:0007669"/>
    <property type="project" value="UniProtKB-KW"/>
</dbReference>
<evidence type="ECO:0000256" key="4">
    <source>
        <dbReference type="ARBA" id="ARBA00022829"/>
    </source>
</evidence>
<gene>
    <name evidence="11" type="ORF">METZ01_LOCUS135315</name>
</gene>
<protein>
    <recommendedName>
        <fullName evidence="12">Tyrosine recombinase XerD</fullName>
    </recommendedName>
</protein>
<keyword evidence="7" id="KW-0233">DNA recombination</keyword>
<accession>A0A381Z0M5</accession>
<comment type="subcellular location">
    <subcellularLocation>
        <location evidence="1">Cytoplasm</location>
    </subcellularLocation>
</comment>
<dbReference type="InterPro" id="IPR002104">
    <property type="entry name" value="Integrase_catalytic"/>
</dbReference>
<feature type="domain" description="Core-binding (CB)" evidence="10">
    <location>
        <begin position="22"/>
        <end position="108"/>
    </location>
</feature>
<proteinExistence type="inferred from homology"/>
<evidence type="ECO:0000256" key="3">
    <source>
        <dbReference type="ARBA" id="ARBA00022618"/>
    </source>
</evidence>
<dbReference type="Pfam" id="PF02899">
    <property type="entry name" value="Phage_int_SAM_1"/>
    <property type="match status" value="1"/>
</dbReference>
<dbReference type="GO" id="GO:0003677">
    <property type="term" value="F:DNA binding"/>
    <property type="evidence" value="ECO:0007669"/>
    <property type="project" value="UniProtKB-KW"/>
</dbReference>
<dbReference type="PROSITE" id="PS51900">
    <property type="entry name" value="CB"/>
    <property type="match status" value="1"/>
</dbReference>
<dbReference type="CDD" id="cd00798">
    <property type="entry name" value="INT_XerDC_C"/>
    <property type="match status" value="1"/>
</dbReference>
<evidence type="ECO:0000256" key="5">
    <source>
        <dbReference type="ARBA" id="ARBA00022908"/>
    </source>
</evidence>
<dbReference type="Gene3D" id="1.10.150.130">
    <property type="match status" value="1"/>
</dbReference>
<dbReference type="AlphaFoldDB" id="A0A381Z0M5"/>
<dbReference type="InterPro" id="IPR013762">
    <property type="entry name" value="Integrase-like_cat_sf"/>
</dbReference>
<keyword evidence="6" id="KW-0238">DNA-binding</keyword>
<dbReference type="PANTHER" id="PTHR30349:SF77">
    <property type="entry name" value="TYROSINE RECOMBINASE XERC"/>
    <property type="match status" value="1"/>
</dbReference>
<dbReference type="PROSITE" id="PS51898">
    <property type="entry name" value="TYR_RECOMBINASE"/>
    <property type="match status" value="1"/>
</dbReference>
<keyword evidence="2" id="KW-0963">Cytoplasm</keyword>
<evidence type="ECO:0000313" key="11">
    <source>
        <dbReference type="EMBL" id="SVA82461.1"/>
    </source>
</evidence>
<dbReference type="InterPro" id="IPR004107">
    <property type="entry name" value="Integrase_SAM-like_N"/>
</dbReference>
<evidence type="ECO:0000256" key="1">
    <source>
        <dbReference type="ARBA" id="ARBA00004496"/>
    </source>
</evidence>
<dbReference type="NCBIfam" id="NF001399">
    <property type="entry name" value="PRK00283.1"/>
    <property type="match status" value="1"/>
</dbReference>
<dbReference type="Pfam" id="PF00589">
    <property type="entry name" value="Phage_integrase"/>
    <property type="match status" value="1"/>
</dbReference>
<sequence>MATSNRLPSPAMERVLQQSQSPTLSNRIHDFKHHASTTLQLADHTVRNYVNDLVPLVKYLEESDLSDLDKVDRSFLRGYLAYLISNGFTRNSVSRKLSTLKSFFKFLKHSGEISNHQTSVIKGPKKEKKLPSVASKFEMDRLLDAPDLTTKAGIRDRALLELLYATGLRVSEIQSMDLDDVNLKTQEVRVVGKGAKPRIALFGENSTRWVAEYLDNVRPQITGRSSAAAMWLNQTGGRLSSRSVQRIVKKYALQAGLEPQFHTHSIRHSFATHLLDGGADLRVVQELLGHSSPATTQIYTHISAEQSRHVYLNAHPRAKNDIRNAAADGSRPVSST</sequence>
<dbReference type="InterPro" id="IPR050090">
    <property type="entry name" value="Tyrosine_recombinase_XerCD"/>
</dbReference>
<keyword evidence="8" id="KW-0131">Cell cycle</keyword>
<keyword evidence="3" id="KW-0132">Cell division</keyword>
<dbReference type="HAMAP" id="MF_01808">
    <property type="entry name" value="Recomb_XerC_XerD"/>
    <property type="match status" value="1"/>
</dbReference>
<evidence type="ECO:0000259" key="9">
    <source>
        <dbReference type="PROSITE" id="PS51898"/>
    </source>
</evidence>
<dbReference type="GO" id="GO:0015074">
    <property type="term" value="P:DNA integration"/>
    <property type="evidence" value="ECO:0007669"/>
    <property type="project" value="UniProtKB-KW"/>
</dbReference>
<dbReference type="InterPro" id="IPR023009">
    <property type="entry name" value="Tyrosine_recombinase_XerC/XerD"/>
</dbReference>
<feature type="domain" description="Tyr recombinase" evidence="9">
    <location>
        <begin position="129"/>
        <end position="312"/>
    </location>
</feature>
<dbReference type="SUPFAM" id="SSF56349">
    <property type="entry name" value="DNA breaking-rejoining enzymes"/>
    <property type="match status" value="1"/>
</dbReference>
<dbReference type="PANTHER" id="PTHR30349">
    <property type="entry name" value="PHAGE INTEGRASE-RELATED"/>
    <property type="match status" value="1"/>
</dbReference>
<dbReference type="InterPro" id="IPR010998">
    <property type="entry name" value="Integrase_recombinase_N"/>
</dbReference>
<evidence type="ECO:0000256" key="7">
    <source>
        <dbReference type="ARBA" id="ARBA00023172"/>
    </source>
</evidence>
<dbReference type="Gene3D" id="1.10.443.10">
    <property type="entry name" value="Intergrase catalytic core"/>
    <property type="match status" value="1"/>
</dbReference>
<dbReference type="GO" id="GO:0005737">
    <property type="term" value="C:cytoplasm"/>
    <property type="evidence" value="ECO:0007669"/>
    <property type="project" value="UniProtKB-SubCell"/>
</dbReference>
<evidence type="ECO:0000256" key="2">
    <source>
        <dbReference type="ARBA" id="ARBA00022490"/>
    </source>
</evidence>
<dbReference type="EMBL" id="UINC01019474">
    <property type="protein sequence ID" value="SVA82461.1"/>
    <property type="molecule type" value="Genomic_DNA"/>
</dbReference>
<keyword evidence="4" id="KW-0159">Chromosome partition</keyword>
<dbReference type="InterPro" id="IPR044068">
    <property type="entry name" value="CB"/>
</dbReference>
<dbReference type="GO" id="GO:0007059">
    <property type="term" value="P:chromosome segregation"/>
    <property type="evidence" value="ECO:0007669"/>
    <property type="project" value="UniProtKB-KW"/>
</dbReference>
<keyword evidence="5" id="KW-0229">DNA integration</keyword>
<name>A0A381Z0M5_9ZZZZ</name>
<evidence type="ECO:0008006" key="12">
    <source>
        <dbReference type="Google" id="ProtNLM"/>
    </source>
</evidence>
<dbReference type="GO" id="GO:0051301">
    <property type="term" value="P:cell division"/>
    <property type="evidence" value="ECO:0007669"/>
    <property type="project" value="UniProtKB-KW"/>
</dbReference>
<evidence type="ECO:0000256" key="6">
    <source>
        <dbReference type="ARBA" id="ARBA00023125"/>
    </source>
</evidence>
<evidence type="ECO:0000259" key="10">
    <source>
        <dbReference type="PROSITE" id="PS51900"/>
    </source>
</evidence>